<evidence type="ECO:0000313" key="3">
    <source>
        <dbReference type="Proteomes" id="UP001652504"/>
    </source>
</evidence>
<reference evidence="2 3" key="1">
    <citation type="submission" date="2022-10" db="EMBL/GenBank/DDBJ databases">
        <title>Aestuariibacter sp. AA17 isolated from Montipora capitata coral fragment.</title>
        <authorList>
            <person name="Emsley S.A."/>
            <person name="Pfannmuller K.M."/>
            <person name="Loughran R.M."/>
            <person name="Shlafstein M."/>
            <person name="Papke E."/>
            <person name="Saw J.H."/>
            <person name="Ushijima B."/>
            <person name="Videau P."/>
        </authorList>
    </citation>
    <scope>NUCLEOTIDE SEQUENCE [LARGE SCALE GENOMIC DNA]</scope>
    <source>
        <strain evidence="2 3">AA17</strain>
    </source>
</reference>
<dbReference type="Pfam" id="PF09912">
    <property type="entry name" value="DUF2141"/>
    <property type="match status" value="1"/>
</dbReference>
<accession>A0ABT3ACE7</accession>
<dbReference type="InterPro" id="IPR018673">
    <property type="entry name" value="DUF2141"/>
</dbReference>
<evidence type="ECO:0000313" key="2">
    <source>
        <dbReference type="EMBL" id="MCV2886350.1"/>
    </source>
</evidence>
<feature type="signal peptide" evidence="1">
    <location>
        <begin position="1"/>
        <end position="21"/>
    </location>
</feature>
<dbReference type="Proteomes" id="UP001652504">
    <property type="component" value="Unassembled WGS sequence"/>
</dbReference>
<dbReference type="EMBL" id="JAOWKX010000010">
    <property type="protein sequence ID" value="MCV2886350.1"/>
    <property type="molecule type" value="Genomic_DNA"/>
</dbReference>
<keyword evidence="3" id="KW-1185">Reference proteome</keyword>
<feature type="chain" id="PRO_5046311001" evidence="1">
    <location>
        <begin position="22"/>
        <end position="140"/>
    </location>
</feature>
<comment type="caution">
    <text evidence="2">The sequence shown here is derived from an EMBL/GenBank/DDBJ whole genome shotgun (WGS) entry which is preliminary data.</text>
</comment>
<proteinExistence type="predicted"/>
<keyword evidence="1" id="KW-0732">Signal</keyword>
<protein>
    <submittedName>
        <fullName evidence="2">DUF2141 domain-containing protein</fullName>
    </submittedName>
</protein>
<organism evidence="2 3">
    <name type="scientific">Fluctibacter corallii</name>
    <dbReference type="NCBI Taxonomy" id="2984329"/>
    <lineage>
        <taxon>Bacteria</taxon>
        <taxon>Pseudomonadati</taxon>
        <taxon>Pseudomonadota</taxon>
        <taxon>Gammaproteobacteria</taxon>
        <taxon>Alteromonadales</taxon>
        <taxon>Alteromonadaceae</taxon>
        <taxon>Fluctibacter</taxon>
    </lineage>
</organism>
<name>A0ABT3ACE7_9ALTE</name>
<gene>
    <name evidence="2" type="ORF">OE749_16770</name>
</gene>
<dbReference type="RefSeq" id="WP_263713638.1">
    <property type="nucleotide sequence ID" value="NZ_JAOWKX010000010.1"/>
</dbReference>
<evidence type="ECO:0000256" key="1">
    <source>
        <dbReference type="SAM" id="SignalP"/>
    </source>
</evidence>
<sequence length="140" mass="15001">MKTFTSLTFAAAMTLAATASASHVDLRVKVSNIEHSEGSIKIAVYDSAESMKAYKAAHIATVEAQNGEIEATFEQVASGNYGVMVYQDLDGNDKLGRNFMGIPNEPYGFSNNPRLMGPPRFADLAVAVSEDAPVINVKLN</sequence>